<dbReference type="Pfam" id="PF13896">
    <property type="entry name" value="Glyco_transf_49"/>
    <property type="match status" value="2"/>
</dbReference>
<feature type="transmembrane region" description="Helical" evidence="8">
    <location>
        <begin position="108"/>
        <end position="129"/>
    </location>
</feature>
<keyword evidence="5 8" id="KW-0472">Membrane</keyword>
<evidence type="ECO:0000256" key="5">
    <source>
        <dbReference type="ARBA" id="ARBA00023136"/>
    </source>
</evidence>
<dbReference type="PANTHER" id="PTHR12270">
    <property type="entry name" value="GLYCOSYLTRANSFERASE-RELATED"/>
    <property type="match status" value="1"/>
</dbReference>
<evidence type="ECO:0000256" key="3">
    <source>
        <dbReference type="ARBA" id="ARBA00022968"/>
    </source>
</evidence>
<keyword evidence="3" id="KW-0735">Signal-anchor</keyword>
<gene>
    <name evidence="9" type="ORF">LRAMOSA04124</name>
</gene>
<dbReference type="GO" id="GO:0016020">
    <property type="term" value="C:membrane"/>
    <property type="evidence" value="ECO:0007669"/>
    <property type="project" value="UniProtKB-SubCell"/>
</dbReference>
<keyword evidence="2 8" id="KW-0812">Transmembrane</keyword>
<evidence type="ECO:0000256" key="1">
    <source>
        <dbReference type="ARBA" id="ARBA00004606"/>
    </source>
</evidence>
<name>A0A077WY02_9FUNG</name>
<evidence type="ECO:0000256" key="4">
    <source>
        <dbReference type="ARBA" id="ARBA00022989"/>
    </source>
</evidence>
<sequence>MTKTGQHQDFQRQHKRSPSVSITHQRKSSITSASTTLHRIPDKTTQASTLLASLSNLNMSRSWHKYTSRLSMQLDAFLNPSGPILPYEQQGSSKSWVTMLTRSRLARLLLLLYAMFSVMLSFSQLWGWYSSSTAQLDPRFGVGWQPVRTYDSDLSYSVMDNMTTGLKMSKLFSKSHYEAVRMTEPYWLKGSGVIDSRDVTLTTAVTLDTWAELERIAERWQGPISATLYIDQQVKRDQLQRIRDAYTVNNNLKQRADIHLVHSSESNPPTVLLSRNVERNVARLFARTEFVCEMPSNLVPATDLRRTFDANRNIFETLLREGDMLVVPIFGFNHQHEREAFTIPYHKERLLERVNNEEMGLVDPHWEINQGPTDLDRWRESTTLYAVEHYHYDYEPIVITSKTVQPWCAERFLDRRSACLLSNYLAGGEFWVLPDDFVVQLPGSEDNQLSDFERVIENRVYAKFYWEQCVHHARQLDALGLWKNARSEHVRKQCSRVIQNWGKGLIGKPE</sequence>
<protein>
    <recommendedName>
        <fullName evidence="10">Glycosyltransferase family 49 protein</fullName>
    </recommendedName>
</protein>
<evidence type="ECO:0000313" key="9">
    <source>
        <dbReference type="EMBL" id="CDS11928.1"/>
    </source>
</evidence>
<dbReference type="GO" id="GO:0015020">
    <property type="term" value="F:glucuronosyltransferase activity"/>
    <property type="evidence" value="ECO:0007669"/>
    <property type="project" value="TreeGrafter"/>
</dbReference>
<dbReference type="GO" id="GO:0035269">
    <property type="term" value="P:protein O-linked glycosylation via mannose"/>
    <property type="evidence" value="ECO:0007669"/>
    <property type="project" value="TreeGrafter"/>
</dbReference>
<dbReference type="GO" id="GO:0042285">
    <property type="term" value="F:xylosyltransferase activity"/>
    <property type="evidence" value="ECO:0007669"/>
    <property type="project" value="TreeGrafter"/>
</dbReference>
<evidence type="ECO:0000256" key="7">
    <source>
        <dbReference type="SAM" id="MobiDB-lite"/>
    </source>
</evidence>
<reference evidence="9" key="1">
    <citation type="journal article" date="2014" name="Genome Announc.">
        <title>De novo whole-genome sequence and genome annotation of Lichtheimia ramosa.</title>
        <authorList>
            <person name="Linde J."/>
            <person name="Schwartze V."/>
            <person name="Binder U."/>
            <person name="Lass-Florl C."/>
            <person name="Voigt K."/>
            <person name="Horn F."/>
        </authorList>
    </citation>
    <scope>NUCLEOTIDE SEQUENCE</scope>
    <source>
        <strain evidence="9">JMRC FSU:6197</strain>
    </source>
</reference>
<keyword evidence="6" id="KW-0325">Glycoprotein</keyword>
<comment type="subcellular location">
    <subcellularLocation>
        <location evidence="1">Membrane</location>
        <topology evidence="1">Single-pass type II membrane protein</topology>
    </subcellularLocation>
</comment>
<evidence type="ECO:0000256" key="6">
    <source>
        <dbReference type="ARBA" id="ARBA00023180"/>
    </source>
</evidence>
<dbReference type="OrthoDB" id="3056235at2759"/>
<dbReference type="PANTHER" id="PTHR12270:SF25">
    <property type="entry name" value="GLYCOSYLTRANSFERASE-LIKE PROTEIN LARGE"/>
    <property type="match status" value="1"/>
</dbReference>
<keyword evidence="4 8" id="KW-1133">Transmembrane helix</keyword>
<evidence type="ECO:0008006" key="10">
    <source>
        <dbReference type="Google" id="ProtNLM"/>
    </source>
</evidence>
<dbReference type="AlphaFoldDB" id="A0A077WY02"/>
<feature type="compositionally biased region" description="Polar residues" evidence="7">
    <location>
        <begin position="18"/>
        <end position="35"/>
    </location>
</feature>
<proteinExistence type="predicted"/>
<feature type="region of interest" description="Disordered" evidence="7">
    <location>
        <begin position="1"/>
        <end position="35"/>
    </location>
</feature>
<evidence type="ECO:0000256" key="8">
    <source>
        <dbReference type="SAM" id="Phobius"/>
    </source>
</evidence>
<dbReference type="EMBL" id="LK023357">
    <property type="protein sequence ID" value="CDS11928.1"/>
    <property type="molecule type" value="Genomic_DNA"/>
</dbReference>
<dbReference type="InterPro" id="IPR051292">
    <property type="entry name" value="Xyl/GlcA_transferase"/>
</dbReference>
<evidence type="ECO:0000256" key="2">
    <source>
        <dbReference type="ARBA" id="ARBA00022692"/>
    </source>
</evidence>
<accession>A0A077WY02</accession>
<organism evidence="9">
    <name type="scientific">Lichtheimia ramosa</name>
    <dbReference type="NCBI Taxonomy" id="688394"/>
    <lineage>
        <taxon>Eukaryota</taxon>
        <taxon>Fungi</taxon>
        <taxon>Fungi incertae sedis</taxon>
        <taxon>Mucoromycota</taxon>
        <taxon>Mucoromycotina</taxon>
        <taxon>Mucoromycetes</taxon>
        <taxon>Mucorales</taxon>
        <taxon>Lichtheimiaceae</taxon>
        <taxon>Lichtheimia</taxon>
    </lineage>
</organism>